<name>A0A9P7MTA5_9HYPO</name>
<gene>
    <name evidence="1" type="ORF">E4U56_000708</name>
</gene>
<protein>
    <submittedName>
        <fullName evidence="1">Uncharacterized protein</fullName>
    </submittedName>
</protein>
<dbReference type="Proteomes" id="UP000784919">
    <property type="component" value="Unassembled WGS sequence"/>
</dbReference>
<reference evidence="1" key="1">
    <citation type="journal article" date="2020" name="bioRxiv">
        <title>Whole genome comparisons of ergot fungi reveals the divergence and evolution of species within the genus Claviceps are the result of varying mechanisms driving genome evolution and host range expansion.</title>
        <authorList>
            <person name="Wyka S.A."/>
            <person name="Mondo S.J."/>
            <person name="Liu M."/>
            <person name="Dettman J."/>
            <person name="Nalam V."/>
            <person name="Broders K.D."/>
        </authorList>
    </citation>
    <scope>NUCLEOTIDE SEQUENCE</scope>
    <source>
        <strain evidence="1">CCC 1102</strain>
    </source>
</reference>
<evidence type="ECO:0000313" key="1">
    <source>
        <dbReference type="EMBL" id="KAG5967613.1"/>
    </source>
</evidence>
<organism evidence="1 2">
    <name type="scientific">Claviceps arundinis</name>
    <dbReference type="NCBI Taxonomy" id="1623583"/>
    <lineage>
        <taxon>Eukaryota</taxon>
        <taxon>Fungi</taxon>
        <taxon>Dikarya</taxon>
        <taxon>Ascomycota</taxon>
        <taxon>Pezizomycotina</taxon>
        <taxon>Sordariomycetes</taxon>
        <taxon>Hypocreomycetidae</taxon>
        <taxon>Hypocreales</taxon>
        <taxon>Clavicipitaceae</taxon>
        <taxon>Claviceps</taxon>
    </lineage>
</organism>
<sequence length="133" mass="14564">MASDLGLWLRDQTPVRFGACSIGMVCASSLTAGAVSVRGVAGTEASNRRAVVVNARRETSALRARLHRGLNCEVAMLYGSVIDNVVGWRSITQNGVHGVEVEGDDLPQNRRIVGKCYLRKPDKKLKSRMRPHY</sequence>
<dbReference type="EMBL" id="SRPS01000117">
    <property type="protein sequence ID" value="KAG5967613.1"/>
    <property type="molecule type" value="Genomic_DNA"/>
</dbReference>
<dbReference type="OrthoDB" id="4948697at2759"/>
<comment type="caution">
    <text evidence="1">The sequence shown here is derived from an EMBL/GenBank/DDBJ whole genome shotgun (WGS) entry which is preliminary data.</text>
</comment>
<dbReference type="AlphaFoldDB" id="A0A9P7MTA5"/>
<accession>A0A9P7MTA5</accession>
<evidence type="ECO:0000313" key="2">
    <source>
        <dbReference type="Proteomes" id="UP000784919"/>
    </source>
</evidence>
<proteinExistence type="predicted"/>